<dbReference type="GO" id="GO:0004061">
    <property type="term" value="F:arylformamidase activity"/>
    <property type="evidence" value="ECO:0007669"/>
    <property type="project" value="InterPro"/>
</dbReference>
<dbReference type="InterPro" id="IPR007325">
    <property type="entry name" value="KFase/CYL"/>
</dbReference>
<dbReference type="AlphaFoldDB" id="A0A1M3KVD4"/>
<dbReference type="STRING" id="1895771.BGO89_13450"/>
<evidence type="ECO:0008006" key="3">
    <source>
        <dbReference type="Google" id="ProtNLM"/>
    </source>
</evidence>
<dbReference type="Proteomes" id="UP000184233">
    <property type="component" value="Unassembled WGS sequence"/>
</dbReference>
<evidence type="ECO:0000313" key="2">
    <source>
        <dbReference type="Proteomes" id="UP000184233"/>
    </source>
</evidence>
<dbReference type="InterPro" id="IPR037175">
    <property type="entry name" value="KFase_sf"/>
</dbReference>
<evidence type="ECO:0000313" key="1">
    <source>
        <dbReference type="EMBL" id="OJX56334.1"/>
    </source>
</evidence>
<dbReference type="EMBL" id="MKVH01000025">
    <property type="protein sequence ID" value="OJX56334.1"/>
    <property type="molecule type" value="Genomic_DNA"/>
</dbReference>
<dbReference type="Pfam" id="PF04199">
    <property type="entry name" value="Cyclase"/>
    <property type="match status" value="1"/>
</dbReference>
<organism evidence="1 2">
    <name type="scientific">Candidatus Kapaibacterium thiocyanatum</name>
    <dbReference type="NCBI Taxonomy" id="1895771"/>
    <lineage>
        <taxon>Bacteria</taxon>
        <taxon>Pseudomonadati</taxon>
        <taxon>Candidatus Kapaibacteriota</taxon>
        <taxon>Candidatus Kapaibacteriia</taxon>
        <taxon>Candidatus Kapaibacteriales</taxon>
        <taxon>Candidatus Kapaibacteriaceae</taxon>
        <taxon>Candidatus Kapaibacterium</taxon>
    </lineage>
</organism>
<gene>
    <name evidence="1" type="ORF">BGO89_13450</name>
</gene>
<dbReference type="InterPro" id="IPR018247">
    <property type="entry name" value="EF_Hand_1_Ca_BS"/>
</dbReference>
<dbReference type="Gene3D" id="3.50.30.50">
    <property type="entry name" value="Putative cyclase"/>
    <property type="match status" value="1"/>
</dbReference>
<protein>
    <recommendedName>
        <fullName evidence="3">Metal-dependent hydrolase</fullName>
    </recommendedName>
</protein>
<reference evidence="1 2" key="1">
    <citation type="submission" date="2016-09" db="EMBL/GenBank/DDBJ databases">
        <title>Genome-resolved meta-omics ties microbial dynamics to process performance in biotechnology for thiocyanate degradation.</title>
        <authorList>
            <person name="Kantor R.S."/>
            <person name="Huddy R.J."/>
            <person name="Iyer R."/>
            <person name="Thomas B.C."/>
            <person name="Brown C.T."/>
            <person name="Anantharaman K."/>
            <person name="Tringe S."/>
            <person name="Hettich R.L."/>
            <person name="Harrison S.T."/>
            <person name="Banfield J.F."/>
        </authorList>
    </citation>
    <scope>NUCLEOTIDE SEQUENCE [LARGE SCALE GENOMIC DNA]</scope>
    <source>
        <strain evidence="1">59-99</strain>
    </source>
</reference>
<comment type="caution">
    <text evidence="1">The sequence shown here is derived from an EMBL/GenBank/DDBJ whole genome shotgun (WGS) entry which is preliminary data.</text>
</comment>
<proteinExistence type="predicted"/>
<dbReference type="GO" id="GO:0019441">
    <property type="term" value="P:L-tryptophan catabolic process to kynurenine"/>
    <property type="evidence" value="ECO:0007669"/>
    <property type="project" value="InterPro"/>
</dbReference>
<dbReference type="PROSITE" id="PS00018">
    <property type="entry name" value="EF_HAND_1"/>
    <property type="match status" value="1"/>
</dbReference>
<accession>A0A1M3KVD4</accession>
<name>A0A1M3KVD4_9BACT</name>
<sequence length="250" mass="27041">MINVLLLGTASYVWDSERFVDISLAVSAGPSVNAFHLPPALFEPFRMGSFVGSVEEGGPCRCDVVTVAPHGNGTHTECVGHVAGAAYRLPDCLNDVIVPARLITVTLKEDGSGDRLVTREELEKVWHGEGEPALVIRTDPNDGNKRTTRYSGANPAYVHVDAMRLMVERGVKHLLIDIPSVDREEDGGALAAHKLFWNWPAAPRVNNTITELIYVPDTVEDGRYLVAFNAAAFDGDAAPSRPVLFPLTAA</sequence>
<dbReference type="SUPFAM" id="SSF102198">
    <property type="entry name" value="Putative cyclase"/>
    <property type="match status" value="1"/>
</dbReference>